<dbReference type="InterPro" id="IPR051763">
    <property type="entry name" value="Copper_Homeo_Regul"/>
</dbReference>
<dbReference type="OrthoDB" id="5600085at2759"/>
<keyword evidence="4" id="KW-0186">Copper</keyword>
<dbReference type="InterPro" id="IPR001083">
    <property type="entry name" value="Cu_fist_DNA-bd_dom"/>
</dbReference>
<dbReference type="PANTHER" id="PTHR28088:SF5">
    <property type="entry name" value="TRANSCRIPTIONAL ACTIVATOR HAA1-RELATED"/>
    <property type="match status" value="1"/>
</dbReference>
<evidence type="ECO:0000256" key="4">
    <source>
        <dbReference type="ARBA" id="ARBA00023008"/>
    </source>
</evidence>
<evidence type="ECO:0000256" key="3">
    <source>
        <dbReference type="ARBA" id="ARBA00022833"/>
    </source>
</evidence>
<dbReference type="Gene3D" id="3.90.430.10">
    <property type="entry name" value="Copper fist DNA-binding domain"/>
    <property type="match status" value="1"/>
</dbReference>
<dbReference type="SMART" id="SM01090">
    <property type="entry name" value="Copper-fist"/>
    <property type="match status" value="1"/>
</dbReference>
<dbReference type="RefSeq" id="XP_033590665.1">
    <property type="nucleotide sequence ID" value="XM_033733222.1"/>
</dbReference>
<keyword evidence="5" id="KW-0805">Transcription regulation</keyword>
<evidence type="ECO:0000256" key="6">
    <source>
        <dbReference type="ARBA" id="ARBA00023163"/>
    </source>
</evidence>
<evidence type="ECO:0000256" key="2">
    <source>
        <dbReference type="ARBA" id="ARBA00022723"/>
    </source>
</evidence>
<accession>A0A6A6PVT7</accession>
<dbReference type="SMART" id="SM00412">
    <property type="entry name" value="Cu_FIST"/>
    <property type="match status" value="1"/>
</dbReference>
<comment type="subcellular location">
    <subcellularLocation>
        <location evidence="1">Nucleus</location>
    </subcellularLocation>
</comment>
<reference evidence="9" key="1">
    <citation type="journal article" date="2020" name="Stud. Mycol.">
        <title>101 Dothideomycetes genomes: a test case for predicting lifestyles and emergence of pathogens.</title>
        <authorList>
            <person name="Haridas S."/>
            <person name="Albert R."/>
            <person name="Binder M."/>
            <person name="Bloem J."/>
            <person name="Labutti K."/>
            <person name="Salamov A."/>
            <person name="Andreopoulos B."/>
            <person name="Baker S."/>
            <person name="Barry K."/>
            <person name="Bills G."/>
            <person name="Bluhm B."/>
            <person name="Cannon C."/>
            <person name="Castanera R."/>
            <person name="Culley D."/>
            <person name="Daum C."/>
            <person name="Ezra D."/>
            <person name="Gonzalez J."/>
            <person name="Henrissat B."/>
            <person name="Kuo A."/>
            <person name="Liang C."/>
            <person name="Lipzen A."/>
            <person name="Lutzoni F."/>
            <person name="Magnuson J."/>
            <person name="Mondo S."/>
            <person name="Nolan M."/>
            <person name="Ohm R."/>
            <person name="Pangilinan J."/>
            <person name="Park H.-J."/>
            <person name="Ramirez L."/>
            <person name="Alfaro M."/>
            <person name="Sun H."/>
            <person name="Tritt A."/>
            <person name="Yoshinaga Y."/>
            <person name="Zwiers L.-H."/>
            <person name="Turgeon B."/>
            <person name="Goodwin S."/>
            <person name="Spatafora J."/>
            <person name="Crous P."/>
            <person name="Grigoriev I."/>
        </authorList>
    </citation>
    <scope>NUCLEOTIDE SEQUENCE</scope>
    <source>
        <strain evidence="9">CBS 113389</strain>
    </source>
</reference>
<evidence type="ECO:0000256" key="1">
    <source>
        <dbReference type="ARBA" id="ARBA00004123"/>
    </source>
</evidence>
<dbReference type="PANTHER" id="PTHR28088">
    <property type="entry name" value="TRANSCRIPTIONAL ACTIVATOR HAA1-RELATED"/>
    <property type="match status" value="1"/>
</dbReference>
<evidence type="ECO:0000256" key="5">
    <source>
        <dbReference type="ARBA" id="ARBA00023015"/>
    </source>
</evidence>
<dbReference type="GeneID" id="54474224"/>
<evidence type="ECO:0000256" key="7">
    <source>
        <dbReference type="ARBA" id="ARBA00023242"/>
    </source>
</evidence>
<keyword evidence="3" id="KW-0862">Zinc</keyword>
<evidence type="ECO:0000259" key="8">
    <source>
        <dbReference type="PROSITE" id="PS50073"/>
    </source>
</evidence>
<name>A0A6A6PVT7_9PEZI</name>
<dbReference type="Proteomes" id="UP000799767">
    <property type="component" value="Unassembled WGS sequence"/>
</dbReference>
<dbReference type="GO" id="GO:0005634">
    <property type="term" value="C:nucleus"/>
    <property type="evidence" value="ECO:0007669"/>
    <property type="project" value="UniProtKB-SubCell"/>
</dbReference>
<keyword evidence="7" id="KW-0539">Nucleus</keyword>
<dbReference type="Pfam" id="PF00649">
    <property type="entry name" value="Copper-fist"/>
    <property type="match status" value="1"/>
</dbReference>
<keyword evidence="2" id="KW-0479">Metal-binding</keyword>
<dbReference type="SUPFAM" id="SSF57879">
    <property type="entry name" value="Zinc domain conserved in yeast copper-regulated transcription factors"/>
    <property type="match status" value="1"/>
</dbReference>
<keyword evidence="10" id="KW-1185">Reference proteome</keyword>
<dbReference type="GO" id="GO:0000978">
    <property type="term" value="F:RNA polymerase II cis-regulatory region sequence-specific DNA binding"/>
    <property type="evidence" value="ECO:0007669"/>
    <property type="project" value="TreeGrafter"/>
</dbReference>
<dbReference type="PROSITE" id="PS50073">
    <property type="entry name" value="COPPER_FIST_2"/>
    <property type="match status" value="1"/>
</dbReference>
<dbReference type="InterPro" id="IPR036395">
    <property type="entry name" value="Cu_fist_DNA-bd_dom_sf"/>
</dbReference>
<dbReference type="GO" id="GO:0006878">
    <property type="term" value="P:intracellular copper ion homeostasis"/>
    <property type="evidence" value="ECO:0007669"/>
    <property type="project" value="TreeGrafter"/>
</dbReference>
<organism evidence="9 10">
    <name type="scientific">Neohortaea acidophila</name>
    <dbReference type="NCBI Taxonomy" id="245834"/>
    <lineage>
        <taxon>Eukaryota</taxon>
        <taxon>Fungi</taxon>
        <taxon>Dikarya</taxon>
        <taxon>Ascomycota</taxon>
        <taxon>Pezizomycotina</taxon>
        <taxon>Dothideomycetes</taxon>
        <taxon>Dothideomycetidae</taxon>
        <taxon>Mycosphaerellales</taxon>
        <taxon>Teratosphaeriaceae</taxon>
        <taxon>Neohortaea</taxon>
    </lineage>
</organism>
<dbReference type="GO" id="GO:0005507">
    <property type="term" value="F:copper ion binding"/>
    <property type="evidence" value="ECO:0007669"/>
    <property type="project" value="InterPro"/>
</dbReference>
<protein>
    <recommendedName>
        <fullName evidence="8">Copper-fist domain-containing protein</fullName>
    </recommendedName>
</protein>
<dbReference type="EMBL" id="MU001634">
    <property type="protein sequence ID" value="KAF2484095.1"/>
    <property type="molecule type" value="Genomic_DNA"/>
</dbReference>
<keyword evidence="6" id="KW-0804">Transcription</keyword>
<evidence type="ECO:0000313" key="9">
    <source>
        <dbReference type="EMBL" id="KAF2484095.1"/>
    </source>
</evidence>
<dbReference type="GO" id="GO:0000981">
    <property type="term" value="F:DNA-binding transcription factor activity, RNA polymerase II-specific"/>
    <property type="evidence" value="ECO:0007669"/>
    <property type="project" value="TreeGrafter"/>
</dbReference>
<dbReference type="AlphaFoldDB" id="A0A6A6PVT7"/>
<feature type="domain" description="Copper-fist" evidence="8">
    <location>
        <begin position="22"/>
        <end position="57"/>
    </location>
</feature>
<evidence type="ECO:0000313" key="10">
    <source>
        <dbReference type="Proteomes" id="UP000799767"/>
    </source>
</evidence>
<dbReference type="GO" id="GO:0006879">
    <property type="term" value="P:intracellular iron ion homeostasis"/>
    <property type="evidence" value="ECO:0007669"/>
    <property type="project" value="TreeGrafter"/>
</dbReference>
<sequence length="422" mass="45295">MDPEKPFKTIEVIDSRTGKVCKIACMSCIRGHRTTSCGNPVCRSKILWTIKRPGRPANTCTCPYGRSGRCQCVVAQSACPHRPKKGEKRSVDCRCDEQGRWCCLLGLAQWDALMGLQRPRVDFYPTPEAMNAASSMSANPPAPSFTPPYSMATPQTMLSLPSTPVPSNSVNNIGHGQSHPNGYQTPAYPASPFNVMANGISMQNDGHLNGNDLSWQHDSLLALQHDHHSYSDMTSPQSTPFSNSVMMSTAPTTPSHGLDHSAAELDFDAMAAPFEHINSTSVEPSDLMGLDKSIPDYLTWQFPSVICQSCGLSGCTCRSCPAVMQNVNDGSWAQCCSRKHVQAADAANIPALPSQPQVTNGGVLMGVDGFGMDSLKFGGDQPFPTDGVDFGGPAEADLVDFNQFVVTDPEPPSRGCCCGGNR</sequence>
<gene>
    <name evidence="9" type="ORF">BDY17DRAFT_294969</name>
</gene>
<proteinExistence type="predicted"/>
<dbReference type="GO" id="GO:0045944">
    <property type="term" value="P:positive regulation of transcription by RNA polymerase II"/>
    <property type="evidence" value="ECO:0007669"/>
    <property type="project" value="TreeGrafter"/>
</dbReference>